<evidence type="ECO:0000259" key="1">
    <source>
        <dbReference type="Pfam" id="PF01022"/>
    </source>
</evidence>
<keyword evidence="2" id="KW-0238">DNA-binding</keyword>
<dbReference type="InterPro" id="IPR036388">
    <property type="entry name" value="WH-like_DNA-bd_sf"/>
</dbReference>
<gene>
    <name evidence="2" type="ORF">apy_14790</name>
</gene>
<sequence>MLVASIGFTVDFIIRRLADLRGGQSVSRVVAVGLDVGDGSWSRVEQTYSLLNHYLASMSIESTLEKLHLGPRLVPQARDLIYREASSFDGDVELYLSGGPRMLIVTLMLAAYSLDINTSSKIVVVSYGEGFPGSIEFRLIHAKILSSLDKQSLNILKAIASGNDNVKSLIETLDMPRSTLYKKLEDLEKMGLAKKIYRGRWVLEEGLDKLL</sequence>
<dbReference type="Gene3D" id="3.40.50.11700">
    <property type="match status" value="1"/>
</dbReference>
<dbReference type="SUPFAM" id="SSF46785">
    <property type="entry name" value="Winged helix' DNA-binding domain"/>
    <property type="match status" value="1"/>
</dbReference>
<evidence type="ECO:0000313" key="3">
    <source>
        <dbReference type="Proteomes" id="UP000291213"/>
    </source>
</evidence>
<protein>
    <submittedName>
        <fullName evidence="2">CRISPR locus-related DNA-binding protein</fullName>
    </submittedName>
</protein>
<dbReference type="OrthoDB" id="17591at2157"/>
<proteinExistence type="predicted"/>
<dbReference type="InterPro" id="IPR036390">
    <property type="entry name" value="WH_DNA-bd_sf"/>
</dbReference>
<dbReference type="Gene3D" id="1.10.10.10">
    <property type="entry name" value="Winged helix-like DNA-binding domain superfamily/Winged helix DNA-binding domain"/>
    <property type="match status" value="1"/>
</dbReference>
<dbReference type="GO" id="GO:0003700">
    <property type="term" value="F:DNA-binding transcription factor activity"/>
    <property type="evidence" value="ECO:0007669"/>
    <property type="project" value="InterPro"/>
</dbReference>
<dbReference type="NCBIfam" id="TIGR01884">
    <property type="entry name" value="cas_HTH"/>
    <property type="match status" value="1"/>
</dbReference>
<accession>A0A401HBG9</accession>
<feature type="domain" description="HTH arsR-type" evidence="1">
    <location>
        <begin position="151"/>
        <end position="195"/>
    </location>
</feature>
<dbReference type="InterPro" id="IPR010163">
    <property type="entry name" value="Csa3"/>
</dbReference>
<dbReference type="Pfam" id="PF01022">
    <property type="entry name" value="HTH_5"/>
    <property type="match status" value="1"/>
</dbReference>
<reference evidence="2 3" key="1">
    <citation type="submission" date="2017-02" db="EMBL/GenBank/DDBJ databases">
        <title>isolation and characterization of a novel temperate virus Aeropyrum globular virus 1 infecting hyperthermophilic archaeon Aeropyrum.</title>
        <authorList>
            <person name="Yumiya M."/>
            <person name="Yoshida T."/>
            <person name="Sako Y."/>
        </authorList>
    </citation>
    <scope>NUCLEOTIDE SEQUENCE [LARGE SCALE GENOMIC DNA]</scope>
    <source>
        <strain evidence="2 3">YK1-12-2013</strain>
    </source>
</reference>
<dbReference type="EMBL" id="BDMD01000095">
    <property type="protein sequence ID" value="GBF09754.1"/>
    <property type="molecule type" value="Genomic_DNA"/>
</dbReference>
<dbReference type="Proteomes" id="UP000291213">
    <property type="component" value="Unassembled WGS sequence"/>
</dbReference>
<dbReference type="AlphaFoldDB" id="A0A401HBG9"/>
<name>A0A401HBG9_AERPX</name>
<comment type="caution">
    <text evidence="2">The sequence shown here is derived from an EMBL/GenBank/DDBJ whole genome shotgun (WGS) entry which is preliminary data.</text>
</comment>
<evidence type="ECO:0000313" key="2">
    <source>
        <dbReference type="EMBL" id="GBF09754.1"/>
    </source>
</evidence>
<dbReference type="RefSeq" id="WP_165488015.1">
    <property type="nucleotide sequence ID" value="NZ_BDMD01000095.1"/>
</dbReference>
<organism evidence="2 3">
    <name type="scientific">Aeropyrum pernix</name>
    <dbReference type="NCBI Taxonomy" id="56636"/>
    <lineage>
        <taxon>Archaea</taxon>
        <taxon>Thermoproteota</taxon>
        <taxon>Thermoprotei</taxon>
        <taxon>Desulfurococcales</taxon>
        <taxon>Desulfurococcaceae</taxon>
        <taxon>Aeropyrum</taxon>
    </lineage>
</organism>
<dbReference type="InterPro" id="IPR001845">
    <property type="entry name" value="HTH_ArsR_DNA-bd_dom"/>
</dbReference>
<dbReference type="GO" id="GO:0003677">
    <property type="term" value="F:DNA binding"/>
    <property type="evidence" value="ECO:0007669"/>
    <property type="project" value="UniProtKB-KW"/>
</dbReference>